<accession>A0A1E5L025</accession>
<dbReference type="EMBL" id="MIEK01000006">
    <property type="protein sequence ID" value="OEH83466.1"/>
    <property type="molecule type" value="Genomic_DNA"/>
</dbReference>
<dbReference type="SUPFAM" id="SSF159888">
    <property type="entry name" value="YdhG-like"/>
    <property type="match status" value="1"/>
</dbReference>
<gene>
    <name evidence="2" type="ORF">BCR26_09155</name>
</gene>
<sequence length="113" mass="12897">MTPIEEYIATCPKERQLKLNELYQTIKNIVPDATEKIAYGMPTFYLHGNLVHFANAKKHIGFYPTPSAITTFQAELVPYKTSKGAIQFPVTEELPIDLIEKIVAFRVQENLKK</sequence>
<feature type="domain" description="YdhG-like" evidence="1">
    <location>
        <begin position="17"/>
        <end position="107"/>
    </location>
</feature>
<evidence type="ECO:0000313" key="3">
    <source>
        <dbReference type="Proteomes" id="UP000095256"/>
    </source>
</evidence>
<dbReference type="RefSeq" id="WP_069697513.1">
    <property type="nucleotide sequence ID" value="NZ_JAGGMA010000016.1"/>
</dbReference>
<dbReference type="InterPro" id="IPR014922">
    <property type="entry name" value="YdhG-like"/>
</dbReference>
<dbReference type="AlphaFoldDB" id="A0A1E5L025"/>
<dbReference type="OrthoDB" id="115213at2"/>
<evidence type="ECO:0000313" key="2">
    <source>
        <dbReference type="EMBL" id="OEH83466.1"/>
    </source>
</evidence>
<dbReference type="Gene3D" id="3.90.1150.200">
    <property type="match status" value="1"/>
</dbReference>
<comment type="caution">
    <text evidence="2">The sequence shown here is derived from an EMBL/GenBank/DDBJ whole genome shotgun (WGS) entry which is preliminary data.</text>
</comment>
<dbReference type="STRING" id="762845.BCR26_09155"/>
<protein>
    <recommendedName>
        <fullName evidence="1">YdhG-like domain-containing protein</fullName>
    </recommendedName>
</protein>
<organism evidence="2 3">
    <name type="scientific">Enterococcus rivorum</name>
    <dbReference type="NCBI Taxonomy" id="762845"/>
    <lineage>
        <taxon>Bacteria</taxon>
        <taxon>Bacillati</taxon>
        <taxon>Bacillota</taxon>
        <taxon>Bacilli</taxon>
        <taxon>Lactobacillales</taxon>
        <taxon>Enterococcaceae</taxon>
        <taxon>Enterococcus</taxon>
    </lineage>
</organism>
<name>A0A1E5L025_9ENTE</name>
<proteinExistence type="predicted"/>
<keyword evidence="3" id="KW-1185">Reference proteome</keyword>
<dbReference type="Pfam" id="PF08818">
    <property type="entry name" value="DUF1801"/>
    <property type="match status" value="1"/>
</dbReference>
<reference evidence="2 3" key="1">
    <citation type="submission" date="2016-09" db="EMBL/GenBank/DDBJ databases">
        <authorList>
            <person name="Capua I."/>
            <person name="De Benedictis P."/>
            <person name="Joannis T."/>
            <person name="Lombin L.H."/>
            <person name="Cattoli G."/>
        </authorList>
    </citation>
    <scope>NUCLEOTIDE SEQUENCE [LARGE SCALE GENOMIC DNA]</scope>
    <source>
        <strain evidence="2 3">LMG 25899</strain>
    </source>
</reference>
<dbReference type="Proteomes" id="UP000095256">
    <property type="component" value="Unassembled WGS sequence"/>
</dbReference>
<evidence type="ECO:0000259" key="1">
    <source>
        <dbReference type="Pfam" id="PF08818"/>
    </source>
</evidence>